<accession>A0A6G7GBU9</accession>
<dbReference type="InterPro" id="IPR001452">
    <property type="entry name" value="SH3_domain"/>
</dbReference>
<sequence length="122" mass="13728">MQHTPHPPLPTYCRVRADHSVPERAPHRFEVGDTITVGTRDTEWPAFVFVTADRGRGWVPARHVDTTSSPPTMRTAYDTQELPASEGETVQLVVDDPESGWAWCRNADGREGWLPHRALTLD</sequence>
<evidence type="ECO:0000313" key="2">
    <source>
        <dbReference type="Proteomes" id="UP000709437"/>
    </source>
</evidence>
<comment type="caution">
    <text evidence="1">The sequence shown here is derived from an EMBL/GenBank/DDBJ whole genome shotgun (WGS) entry which is preliminary data.</text>
</comment>
<dbReference type="Gene3D" id="2.30.30.40">
    <property type="entry name" value="SH3 Domains"/>
    <property type="match status" value="1"/>
</dbReference>
<dbReference type="EMBL" id="JAHEWX010000022">
    <property type="protein sequence ID" value="MBT1543047.1"/>
    <property type="molecule type" value="Genomic_DNA"/>
</dbReference>
<dbReference type="Pfam" id="PF00018">
    <property type="entry name" value="SH3_1"/>
    <property type="match status" value="1"/>
</dbReference>
<gene>
    <name evidence="1" type="ORF">KK103_14870</name>
</gene>
<name>A0A6G7GBU9_9MICO</name>
<dbReference type="InterPro" id="IPR036028">
    <property type="entry name" value="SH3-like_dom_sf"/>
</dbReference>
<proteinExistence type="predicted"/>
<dbReference type="AlphaFoldDB" id="A0A6G7GBU9"/>
<evidence type="ECO:0000313" key="1">
    <source>
        <dbReference type="EMBL" id="MBT1543047.1"/>
    </source>
</evidence>
<organism evidence="1 2">
    <name type="scientific">Curtobacterium flaccumfaciens pv. flaccumfaciens</name>
    <dbReference type="NCBI Taxonomy" id="138532"/>
    <lineage>
        <taxon>Bacteria</taxon>
        <taxon>Bacillati</taxon>
        <taxon>Actinomycetota</taxon>
        <taxon>Actinomycetes</taxon>
        <taxon>Micrococcales</taxon>
        <taxon>Microbacteriaceae</taxon>
        <taxon>Curtobacterium</taxon>
    </lineage>
</organism>
<protein>
    <submittedName>
        <fullName evidence="1">SH3 domain-containing protein</fullName>
    </submittedName>
</protein>
<dbReference type="RefSeq" id="WP_128781686.1">
    <property type="nucleotide sequence ID" value="NZ_JAFJLV010000011.1"/>
</dbReference>
<dbReference type="SUPFAM" id="SSF50044">
    <property type="entry name" value="SH3-domain"/>
    <property type="match status" value="2"/>
</dbReference>
<dbReference type="Proteomes" id="UP000709437">
    <property type="component" value="Unassembled WGS sequence"/>
</dbReference>
<reference evidence="1" key="1">
    <citation type="submission" date="2021-05" db="EMBL/GenBank/DDBJ databases">
        <title>Whole genome sequence of Curtobacterium flaccumfaciens pv. flaccumfaciens strain CFBP 3417.</title>
        <authorList>
            <person name="Osdaghi E."/>
            <person name="Taghouti G."/>
            <person name="Portier P."/>
            <person name="Fazliarab A."/>
            <person name="Taghavi S.M."/>
            <person name="Briand M."/>
            <person name="Le-Saux M."/>
            <person name="Jacques M.-A."/>
        </authorList>
    </citation>
    <scope>NUCLEOTIDE SEQUENCE</scope>
    <source>
        <strain evidence="1">CFBP 3417</strain>
    </source>
</reference>